<keyword evidence="2" id="KW-1185">Reference proteome</keyword>
<proteinExistence type="predicted"/>
<name>A0ACC2LEM5_PERAE</name>
<accession>A0ACC2LEM5</accession>
<evidence type="ECO:0000313" key="2">
    <source>
        <dbReference type="Proteomes" id="UP001234297"/>
    </source>
</evidence>
<reference evidence="1 2" key="1">
    <citation type="journal article" date="2022" name="Hortic Res">
        <title>A haplotype resolved chromosomal level avocado genome allows analysis of novel avocado genes.</title>
        <authorList>
            <person name="Nath O."/>
            <person name="Fletcher S.J."/>
            <person name="Hayward A."/>
            <person name="Shaw L.M."/>
            <person name="Masouleh A.K."/>
            <person name="Furtado A."/>
            <person name="Henry R.J."/>
            <person name="Mitter N."/>
        </authorList>
    </citation>
    <scope>NUCLEOTIDE SEQUENCE [LARGE SCALE GENOMIC DNA]</scope>
    <source>
        <strain evidence="2">cv. Hass</strain>
    </source>
</reference>
<dbReference type="Proteomes" id="UP001234297">
    <property type="component" value="Chromosome 7"/>
</dbReference>
<organism evidence="1 2">
    <name type="scientific">Persea americana</name>
    <name type="common">Avocado</name>
    <dbReference type="NCBI Taxonomy" id="3435"/>
    <lineage>
        <taxon>Eukaryota</taxon>
        <taxon>Viridiplantae</taxon>
        <taxon>Streptophyta</taxon>
        <taxon>Embryophyta</taxon>
        <taxon>Tracheophyta</taxon>
        <taxon>Spermatophyta</taxon>
        <taxon>Magnoliopsida</taxon>
        <taxon>Magnoliidae</taxon>
        <taxon>Laurales</taxon>
        <taxon>Lauraceae</taxon>
        <taxon>Persea</taxon>
    </lineage>
</organism>
<dbReference type="EMBL" id="CM056815">
    <property type="protein sequence ID" value="KAJ8631484.1"/>
    <property type="molecule type" value="Genomic_DNA"/>
</dbReference>
<protein>
    <submittedName>
        <fullName evidence="1">Uncharacterized protein</fullName>
    </submittedName>
</protein>
<gene>
    <name evidence="1" type="ORF">MRB53_024807</name>
</gene>
<comment type="caution">
    <text evidence="1">The sequence shown here is derived from an EMBL/GenBank/DDBJ whole genome shotgun (WGS) entry which is preliminary data.</text>
</comment>
<sequence length="898" mass="99656">MSLGYRNPTKSPPSIPILCLPLPLPPTRISHTQSTAFEETPPNGWTRMREQLLITASSILLPPNPSPNPFNPKSYALKRFTLLPKKPCPPPPSPGPPLLSDVRRHPQPGLRLRYYADLASKLASAGRIDDFLMIAESVLATDTYPSRFLDFVNVELVSAGISRFLGDGKLRTVVEALGKIEEMGIRPSFLLDGSAKESLASECRKLVDEGRIEEFVELMESLAGYGFSVKELVEPFAILKICVKKRDPHMAVRYASIFPHAPILFCSIIQEFGKKQDLVSALIVFEASKWKSDGPNMYVCRSIIDTCGLCGDFLRSRCIFEELLAQNITPNVYVFNSLMNVNGHDLSYTLHVYNHMQTLGVAADVASYNILLKACRLAGRVDLAQGIYKDVQHVASTGPLKMDIITYSTTIKVFADAKMWQMALKVKDDMLCAGVNPNIVTWSSLISAFANAGLVEQAVNVFEGMLLAGCEPNTQCCNILLYACVVACQYDRAFRFFRSWVKSGFPNTRGCSGNIYAQLSTKNTGNSGATCVSHHIMDPHQVSFSKVVPFRPTVATYNILMKACGTDFWRAKALMDEMRMLGLHPNHRSWSILIDICGKAHNVQGAMQAFQNMRNAGITPDVVAYTTAIKACVENKSLKKAFLLFEEMKRYLIQPNLVTYNTLLRARSRYGSLQEVRQCLAIYQDMRKAGYSSNDYFLKELLEEWCEGVIKNSELGPVQMTYPSCSSGKVKTDKPQSLLLEKIAVLLQKDFVKGSSVDLRGLSKVEARLVVLAVLRMIKEMYNQGKPIEDDLIIITGVGTGSGCSESVVQGALIKVLRFELNLNVSAQPGITLCTNDQPSSANAHQAHEKKSNLQSHFESLPRKPPVLGRLVVSRESLHSWLQKRAGITRQEEAGARR</sequence>
<evidence type="ECO:0000313" key="1">
    <source>
        <dbReference type="EMBL" id="KAJ8631484.1"/>
    </source>
</evidence>